<dbReference type="HOGENOM" id="CLU_2147372_0_0_1"/>
<evidence type="ECO:0000256" key="1">
    <source>
        <dbReference type="SAM" id="MobiDB-lite"/>
    </source>
</evidence>
<evidence type="ECO:0000313" key="2">
    <source>
        <dbReference type="EMBL" id="KIM50024.1"/>
    </source>
</evidence>
<dbReference type="Proteomes" id="UP000053989">
    <property type="component" value="Unassembled WGS sequence"/>
</dbReference>
<dbReference type="AlphaFoldDB" id="A0A0C3D0U5"/>
<dbReference type="EMBL" id="KN822815">
    <property type="protein sequence ID" value="KIM50024.1"/>
    <property type="molecule type" value="Genomic_DNA"/>
</dbReference>
<gene>
    <name evidence="2" type="ORF">SCLCIDRAFT_34760</name>
</gene>
<organism evidence="2 3">
    <name type="scientific">Scleroderma citrinum Foug A</name>
    <dbReference type="NCBI Taxonomy" id="1036808"/>
    <lineage>
        <taxon>Eukaryota</taxon>
        <taxon>Fungi</taxon>
        <taxon>Dikarya</taxon>
        <taxon>Basidiomycota</taxon>
        <taxon>Agaricomycotina</taxon>
        <taxon>Agaricomycetes</taxon>
        <taxon>Agaricomycetidae</taxon>
        <taxon>Boletales</taxon>
        <taxon>Sclerodermatineae</taxon>
        <taxon>Sclerodermataceae</taxon>
        <taxon>Scleroderma</taxon>
    </lineage>
</organism>
<reference evidence="3" key="2">
    <citation type="submission" date="2015-01" db="EMBL/GenBank/DDBJ databases">
        <title>Evolutionary Origins and Diversification of the Mycorrhizal Mutualists.</title>
        <authorList>
            <consortium name="DOE Joint Genome Institute"/>
            <consortium name="Mycorrhizal Genomics Consortium"/>
            <person name="Kohler A."/>
            <person name="Kuo A."/>
            <person name="Nagy L.G."/>
            <person name="Floudas D."/>
            <person name="Copeland A."/>
            <person name="Barry K.W."/>
            <person name="Cichocki N."/>
            <person name="Veneault-Fourrey C."/>
            <person name="LaButti K."/>
            <person name="Lindquist E.A."/>
            <person name="Lipzen A."/>
            <person name="Lundell T."/>
            <person name="Morin E."/>
            <person name="Murat C."/>
            <person name="Riley R."/>
            <person name="Ohm R."/>
            <person name="Sun H."/>
            <person name="Tunlid A."/>
            <person name="Henrissat B."/>
            <person name="Grigoriev I.V."/>
            <person name="Hibbett D.S."/>
            <person name="Martin F."/>
        </authorList>
    </citation>
    <scope>NUCLEOTIDE SEQUENCE [LARGE SCALE GENOMIC DNA]</scope>
    <source>
        <strain evidence="3">Foug A</strain>
    </source>
</reference>
<sequence>MASLTVGGGDVTGVKGLSEQPDSLSKFVMLPEVARGGRTINLTRSALPDEASWRGSGKVADEKQRLASVNTWERTQGGERSRGQGSRSSLVQTLGSGRKEVKEVAVGKVVAH</sequence>
<proteinExistence type="predicted"/>
<keyword evidence="3" id="KW-1185">Reference proteome</keyword>
<accession>A0A0C3D0U5</accession>
<name>A0A0C3D0U5_9AGAM</name>
<evidence type="ECO:0000313" key="3">
    <source>
        <dbReference type="Proteomes" id="UP000053989"/>
    </source>
</evidence>
<dbReference type="InParanoid" id="A0A0C3D0U5"/>
<reference evidence="2 3" key="1">
    <citation type="submission" date="2014-04" db="EMBL/GenBank/DDBJ databases">
        <authorList>
            <consortium name="DOE Joint Genome Institute"/>
            <person name="Kuo A."/>
            <person name="Kohler A."/>
            <person name="Nagy L.G."/>
            <person name="Floudas D."/>
            <person name="Copeland A."/>
            <person name="Barry K.W."/>
            <person name="Cichocki N."/>
            <person name="Veneault-Fourrey C."/>
            <person name="LaButti K."/>
            <person name="Lindquist E.A."/>
            <person name="Lipzen A."/>
            <person name="Lundell T."/>
            <person name="Morin E."/>
            <person name="Murat C."/>
            <person name="Sun H."/>
            <person name="Tunlid A."/>
            <person name="Henrissat B."/>
            <person name="Grigoriev I.V."/>
            <person name="Hibbett D.S."/>
            <person name="Martin F."/>
            <person name="Nordberg H.P."/>
            <person name="Cantor M.N."/>
            <person name="Hua S.X."/>
        </authorList>
    </citation>
    <scope>NUCLEOTIDE SEQUENCE [LARGE SCALE GENOMIC DNA]</scope>
    <source>
        <strain evidence="2 3">Foug A</strain>
    </source>
</reference>
<protein>
    <submittedName>
        <fullName evidence="2">Uncharacterized protein</fullName>
    </submittedName>
</protein>
<feature type="region of interest" description="Disordered" evidence="1">
    <location>
        <begin position="52"/>
        <end position="97"/>
    </location>
</feature>